<accession>A0A329R1S4</accession>
<protein>
    <submittedName>
        <fullName evidence="1">Uncharacterized protein</fullName>
    </submittedName>
</protein>
<dbReference type="AlphaFoldDB" id="A0A329R1S4"/>
<evidence type="ECO:0000313" key="1">
    <source>
        <dbReference type="EMBL" id="RAW18481.1"/>
    </source>
</evidence>
<evidence type="ECO:0000313" key="2">
    <source>
        <dbReference type="Proteomes" id="UP000250642"/>
    </source>
</evidence>
<dbReference type="InterPro" id="IPR046171">
    <property type="entry name" value="DUF6173"/>
</dbReference>
<dbReference type="EMBL" id="QEVW01000003">
    <property type="protein sequence ID" value="RAW18481.1"/>
    <property type="molecule type" value="Genomic_DNA"/>
</dbReference>
<dbReference type="Proteomes" id="UP000250642">
    <property type="component" value="Unassembled WGS sequence"/>
</dbReference>
<gene>
    <name evidence="1" type="ORF">DC345_04960</name>
</gene>
<dbReference type="Pfam" id="PF19670">
    <property type="entry name" value="DUF6173"/>
    <property type="match status" value="1"/>
</dbReference>
<proteinExistence type="predicted"/>
<dbReference type="RefSeq" id="WP_063564842.1">
    <property type="nucleotide sequence ID" value="NZ_QEVW01000003.1"/>
</dbReference>
<name>A0A329R1S4_9BACL</name>
<reference evidence="1 2" key="1">
    <citation type="submission" date="2018-04" db="EMBL/GenBank/DDBJ databases">
        <title>Paenibacillus taichungensis Genome sequencing and assembly.</title>
        <authorList>
            <person name="Xu J."/>
            <person name="Rensing C."/>
            <person name="Mazhar H.S."/>
        </authorList>
    </citation>
    <scope>NUCLEOTIDE SEQUENCE [LARGE SCALE GENOMIC DNA]</scope>
    <source>
        <strain evidence="1 2">NC1</strain>
    </source>
</reference>
<organism evidence="1 2">
    <name type="scientific">Paenibacillus taichungensis</name>
    <dbReference type="NCBI Taxonomy" id="484184"/>
    <lineage>
        <taxon>Bacteria</taxon>
        <taxon>Bacillati</taxon>
        <taxon>Bacillota</taxon>
        <taxon>Bacilli</taxon>
        <taxon>Bacillales</taxon>
        <taxon>Paenibacillaceae</taxon>
        <taxon>Paenibacillus</taxon>
    </lineage>
</organism>
<comment type="caution">
    <text evidence="1">The sequence shown here is derived from an EMBL/GenBank/DDBJ whole genome shotgun (WGS) entry which is preliminary data.</text>
</comment>
<sequence>MDFKVPHFDLPSFEVVKPVNTPAENTASEFYKKIVRMINNFDQSLDDSKEVGVRLVSYGQALTFHITDVSYENPSLIMFSGILDNGDPVHLVQHVTQISFLLTAMQRKEPEEPKRQIGFNTTTP</sequence>